<feature type="region of interest" description="Disordered" evidence="1">
    <location>
        <begin position="1"/>
        <end position="26"/>
    </location>
</feature>
<sequence length="136" mass="14640">MGIGIEASDEGAEEVEEEKKKTLTPAGAAASRSYVLPRTRTVHGYDCWCWCCSSVVPSFVRSRLLGAARDDPLLTRSQNVACRQVALVVPSAQLGSALAGQNRSSPAGYDGCNYMARSGGIEEKRKEEQSSRESRA</sequence>
<dbReference type="AlphaFoldDB" id="A0A176WMZ7"/>
<evidence type="ECO:0000313" key="2">
    <source>
        <dbReference type="EMBL" id="OAE33616.1"/>
    </source>
</evidence>
<dbReference type="Proteomes" id="UP000077202">
    <property type="component" value="Unassembled WGS sequence"/>
</dbReference>
<protein>
    <submittedName>
        <fullName evidence="2">Uncharacterized protein</fullName>
    </submittedName>
</protein>
<gene>
    <name evidence="2" type="ORF">AXG93_4689s1010</name>
</gene>
<feature type="compositionally biased region" description="Acidic residues" evidence="1">
    <location>
        <begin position="7"/>
        <end position="16"/>
    </location>
</feature>
<keyword evidence="3" id="KW-1185">Reference proteome</keyword>
<reference evidence="2" key="1">
    <citation type="submission" date="2016-03" db="EMBL/GenBank/DDBJ databases">
        <title>Mechanisms controlling the formation of the plant cell surface in tip-growing cells are functionally conserved among land plants.</title>
        <authorList>
            <person name="Honkanen S."/>
            <person name="Jones V.A."/>
            <person name="Morieri G."/>
            <person name="Champion C."/>
            <person name="Hetherington A.J."/>
            <person name="Kelly S."/>
            <person name="Saint-Marcoux D."/>
            <person name="Proust H."/>
            <person name="Prescott H."/>
            <person name="Dolan L."/>
        </authorList>
    </citation>
    <scope>NUCLEOTIDE SEQUENCE [LARGE SCALE GENOMIC DNA]</scope>
    <source>
        <tissue evidence="2">Whole gametophyte</tissue>
    </source>
</reference>
<organism evidence="2 3">
    <name type="scientific">Marchantia polymorpha subsp. ruderalis</name>
    <dbReference type="NCBI Taxonomy" id="1480154"/>
    <lineage>
        <taxon>Eukaryota</taxon>
        <taxon>Viridiplantae</taxon>
        <taxon>Streptophyta</taxon>
        <taxon>Embryophyta</taxon>
        <taxon>Marchantiophyta</taxon>
        <taxon>Marchantiopsida</taxon>
        <taxon>Marchantiidae</taxon>
        <taxon>Marchantiales</taxon>
        <taxon>Marchantiaceae</taxon>
        <taxon>Marchantia</taxon>
    </lineage>
</organism>
<comment type="caution">
    <text evidence="2">The sequence shown here is derived from an EMBL/GenBank/DDBJ whole genome shotgun (WGS) entry which is preliminary data.</text>
</comment>
<evidence type="ECO:0000313" key="3">
    <source>
        <dbReference type="Proteomes" id="UP000077202"/>
    </source>
</evidence>
<evidence type="ECO:0000256" key="1">
    <source>
        <dbReference type="SAM" id="MobiDB-lite"/>
    </source>
</evidence>
<dbReference type="EMBL" id="LVLJ01000592">
    <property type="protein sequence ID" value="OAE33616.1"/>
    <property type="molecule type" value="Genomic_DNA"/>
</dbReference>
<proteinExistence type="predicted"/>
<name>A0A176WMZ7_MARPO</name>
<accession>A0A176WMZ7</accession>